<organism evidence="2 3">
    <name type="scientific">Brachionus plicatilis</name>
    <name type="common">Marine rotifer</name>
    <name type="synonym">Brachionus muelleri</name>
    <dbReference type="NCBI Taxonomy" id="10195"/>
    <lineage>
        <taxon>Eukaryota</taxon>
        <taxon>Metazoa</taxon>
        <taxon>Spiralia</taxon>
        <taxon>Gnathifera</taxon>
        <taxon>Rotifera</taxon>
        <taxon>Eurotatoria</taxon>
        <taxon>Monogononta</taxon>
        <taxon>Pseudotrocha</taxon>
        <taxon>Ploima</taxon>
        <taxon>Brachionidae</taxon>
        <taxon>Brachionus</taxon>
    </lineage>
</organism>
<comment type="caution">
    <text evidence="2">The sequence shown here is derived from an EMBL/GenBank/DDBJ whole genome shotgun (WGS) entry which is preliminary data.</text>
</comment>
<feature type="region of interest" description="Disordered" evidence="1">
    <location>
        <begin position="26"/>
        <end position="57"/>
    </location>
</feature>
<dbReference type="OrthoDB" id="9992297at2759"/>
<dbReference type="Proteomes" id="UP000276133">
    <property type="component" value="Unassembled WGS sequence"/>
</dbReference>
<dbReference type="EMBL" id="REGN01003213">
    <property type="protein sequence ID" value="RNA23799.1"/>
    <property type="molecule type" value="Genomic_DNA"/>
</dbReference>
<dbReference type="AlphaFoldDB" id="A0A3M7RJZ5"/>
<feature type="compositionally biased region" description="Basic residues" evidence="1">
    <location>
        <begin position="46"/>
        <end position="57"/>
    </location>
</feature>
<gene>
    <name evidence="2" type="ORF">BpHYR1_036181</name>
</gene>
<evidence type="ECO:0000313" key="2">
    <source>
        <dbReference type="EMBL" id="RNA23799.1"/>
    </source>
</evidence>
<name>A0A3M7RJZ5_BRAPC</name>
<reference evidence="2 3" key="1">
    <citation type="journal article" date="2018" name="Sci. Rep.">
        <title>Genomic signatures of local adaptation to the degree of environmental predictability in rotifers.</title>
        <authorList>
            <person name="Franch-Gras L."/>
            <person name="Hahn C."/>
            <person name="Garcia-Roger E.M."/>
            <person name="Carmona M.J."/>
            <person name="Serra M."/>
            <person name="Gomez A."/>
        </authorList>
    </citation>
    <scope>NUCLEOTIDE SEQUENCE [LARGE SCALE GENOMIC DNA]</scope>
    <source>
        <strain evidence="2">HYR1</strain>
    </source>
</reference>
<evidence type="ECO:0000313" key="3">
    <source>
        <dbReference type="Proteomes" id="UP000276133"/>
    </source>
</evidence>
<accession>A0A3M7RJZ5</accession>
<protein>
    <submittedName>
        <fullName evidence="2">Methyl--binding domain 4-like</fullName>
    </submittedName>
</protein>
<feature type="compositionally biased region" description="Polar residues" evidence="1">
    <location>
        <begin position="26"/>
        <end position="39"/>
    </location>
</feature>
<evidence type="ECO:0000256" key="1">
    <source>
        <dbReference type="SAM" id="MobiDB-lite"/>
    </source>
</evidence>
<proteinExistence type="predicted"/>
<sequence length="281" mass="33650">MTVLPDIVREAKIVSGKDNKLINEHFSSPSATNFDANQSNDDKAQKASKRHGSLRHDKHKTHFIFNDKNRSTSYSRATRSTDFINVKNSPIATNYVYNWKPVERLPSKLVQAKVKIYKPPKRIEMTGRPSSPYRVKVDYETTESTFHNDKRKLEMKRLQYLQAHTTWSIYPYAAVEEREVYNKKIRETLKEQIEQKDRQMKKDFEDKILEFKIVSELDQQFKNDDKTKKIEKAKYLMGYRDENKQLMEDRWMHNYLLKRHEWQQESQLLDQDPVNWSKTLR</sequence>
<keyword evidence="3" id="KW-1185">Reference proteome</keyword>